<accession>A0A8H5D4G5</accession>
<evidence type="ECO:0008006" key="6">
    <source>
        <dbReference type="Google" id="ProtNLM"/>
    </source>
</evidence>
<organism evidence="4 5">
    <name type="scientific">Leucocoprinus leucothites</name>
    <dbReference type="NCBI Taxonomy" id="201217"/>
    <lineage>
        <taxon>Eukaryota</taxon>
        <taxon>Fungi</taxon>
        <taxon>Dikarya</taxon>
        <taxon>Basidiomycota</taxon>
        <taxon>Agaricomycotina</taxon>
        <taxon>Agaricomycetes</taxon>
        <taxon>Agaricomycetidae</taxon>
        <taxon>Agaricales</taxon>
        <taxon>Agaricineae</taxon>
        <taxon>Agaricaceae</taxon>
        <taxon>Leucocoprinus</taxon>
    </lineage>
</organism>
<dbReference type="OrthoDB" id="3257543at2759"/>
<evidence type="ECO:0000313" key="4">
    <source>
        <dbReference type="EMBL" id="KAF5353477.1"/>
    </source>
</evidence>
<feature type="compositionally biased region" description="Low complexity" evidence="1">
    <location>
        <begin position="300"/>
        <end position="320"/>
    </location>
</feature>
<dbReference type="InterPro" id="IPR054722">
    <property type="entry name" value="PolX-like_BBD"/>
</dbReference>
<feature type="domain" description="GAG-pre-integrase" evidence="2">
    <location>
        <begin position="444"/>
        <end position="511"/>
    </location>
</feature>
<comment type="caution">
    <text evidence="4">The sequence shown here is derived from an EMBL/GenBank/DDBJ whole genome shotgun (WGS) entry which is preliminary data.</text>
</comment>
<dbReference type="Proteomes" id="UP000559027">
    <property type="component" value="Unassembled WGS sequence"/>
</dbReference>
<gene>
    <name evidence="4" type="ORF">D9756_008104</name>
</gene>
<dbReference type="EMBL" id="JAACJO010000010">
    <property type="protein sequence ID" value="KAF5353477.1"/>
    <property type="molecule type" value="Genomic_DNA"/>
</dbReference>
<dbReference type="PANTHER" id="PTHR47481">
    <property type="match status" value="1"/>
</dbReference>
<dbReference type="InterPro" id="IPR025724">
    <property type="entry name" value="GAG-pre-integrase_dom"/>
</dbReference>
<evidence type="ECO:0000259" key="2">
    <source>
        <dbReference type="Pfam" id="PF13976"/>
    </source>
</evidence>
<evidence type="ECO:0000313" key="5">
    <source>
        <dbReference type="Proteomes" id="UP000559027"/>
    </source>
</evidence>
<dbReference type="PANTHER" id="PTHR47481:SF14">
    <property type="entry name" value="RETROTRANSPOSON COPIA-LIKE N-TERMINAL DOMAIN-CONTAINING PROTEIN"/>
    <property type="match status" value="1"/>
</dbReference>
<dbReference type="Pfam" id="PF13976">
    <property type="entry name" value="gag_pre-integrs"/>
    <property type="match status" value="1"/>
</dbReference>
<dbReference type="AlphaFoldDB" id="A0A8H5D4G5"/>
<sequence>MSSSGPNFDKLNATNYSTWAGEMQAWLQASGLWRLVKGELLKPEIPSPTTQATFDSREAWNAKADKAAGWLYLMVEPDQRVHFTDRDDPVKMWTDLRAVHLQRRPGTRFNAYDDLFNIRKAEDESLQSLINRVEESMKQIQNLRPDDIDLKGLDEELASMALIRALPTEEYSSFISSLLLKDKLDKAAVHQAFVTEDTQRRRRAIDLPSSSSALSAASRGLKTAKSTDPCGWCHKTGHTEAKCWRKDKDRLKAQEDTQNAPPRSKRRGNRANKAQEDSDGSPAPPASGEASRVTEFAGNASTSSPSTPIASPTSPASSPPLQLDADFHWIADTGATSHMTPHRHWFKKYTPCCIPIRLADNSVIYSAGMGSVVFQPVMGGKMAGAVEFSRVLHVPDLWSNLLSCLYLTRNKGFNISISSHSMAFRLKGETLFTASIDSTNSAVLNGTTIASETAFSISTLPADLSLWHRCFAHHNYADVKKMIQQELVTELKIDSSAQPDAVCEPCLAGKMHSLPFLPSANHNRSPLELVHSDLHGPLPVPTHNGYKYWMTFIDDSTCF</sequence>
<dbReference type="Pfam" id="PF22936">
    <property type="entry name" value="Pol_BBD"/>
    <property type="match status" value="1"/>
</dbReference>
<reference evidence="4 5" key="1">
    <citation type="journal article" date="2020" name="ISME J.">
        <title>Uncovering the hidden diversity of litter-decomposition mechanisms in mushroom-forming fungi.</title>
        <authorList>
            <person name="Floudas D."/>
            <person name="Bentzer J."/>
            <person name="Ahren D."/>
            <person name="Johansson T."/>
            <person name="Persson P."/>
            <person name="Tunlid A."/>
        </authorList>
    </citation>
    <scope>NUCLEOTIDE SEQUENCE [LARGE SCALE GENOMIC DNA]</scope>
    <source>
        <strain evidence="4 5">CBS 146.42</strain>
    </source>
</reference>
<feature type="region of interest" description="Disordered" evidence="1">
    <location>
        <begin position="204"/>
        <end position="232"/>
    </location>
</feature>
<feature type="compositionally biased region" description="Low complexity" evidence="1">
    <location>
        <begin position="209"/>
        <end position="218"/>
    </location>
</feature>
<feature type="region of interest" description="Disordered" evidence="1">
    <location>
        <begin position="250"/>
        <end position="322"/>
    </location>
</feature>
<dbReference type="Pfam" id="PF14223">
    <property type="entry name" value="Retrotran_gag_2"/>
    <property type="match status" value="1"/>
</dbReference>
<evidence type="ECO:0000259" key="3">
    <source>
        <dbReference type="Pfam" id="PF22936"/>
    </source>
</evidence>
<name>A0A8H5D4G5_9AGAR</name>
<proteinExistence type="predicted"/>
<evidence type="ECO:0000256" key="1">
    <source>
        <dbReference type="SAM" id="MobiDB-lite"/>
    </source>
</evidence>
<feature type="domain" description="Retrovirus-related Pol polyprotein from transposon TNT 1-94-like beta-barrel" evidence="3">
    <location>
        <begin position="329"/>
        <end position="410"/>
    </location>
</feature>
<keyword evidence="5" id="KW-1185">Reference proteome</keyword>
<protein>
    <recommendedName>
        <fullName evidence="6">GAG-pre-integrase domain-containing protein</fullName>
    </recommendedName>
</protein>